<evidence type="ECO:0000256" key="1">
    <source>
        <dbReference type="SAM" id="MobiDB-lite"/>
    </source>
</evidence>
<gene>
    <name evidence="2" type="ORF">GMARGA_LOCUS3486</name>
</gene>
<name>A0ABM8W577_GIGMA</name>
<evidence type="ECO:0000313" key="2">
    <source>
        <dbReference type="EMBL" id="CAG8528074.1"/>
    </source>
</evidence>
<comment type="caution">
    <text evidence="2">The sequence shown here is derived from an EMBL/GenBank/DDBJ whole genome shotgun (WGS) entry which is preliminary data.</text>
</comment>
<dbReference type="Proteomes" id="UP000789901">
    <property type="component" value="Unassembled WGS sequence"/>
</dbReference>
<sequence length="155" mass="18532">MSEENIINVEEEEVKEEDSDNESTELEPRMFLAPTLTKKKILRDFINIPEFMKHIIDLTINNTDYFGSKVFLSRGLSVSEKEMVNSFDFGHQHKRLYLWVSKDIKLSRYNHVSFDKSSFDFLRELDEIKTGGQFKLHHLKDNYYIFILMLFVDFY</sequence>
<organism evidence="2 3">
    <name type="scientific">Gigaspora margarita</name>
    <dbReference type="NCBI Taxonomy" id="4874"/>
    <lineage>
        <taxon>Eukaryota</taxon>
        <taxon>Fungi</taxon>
        <taxon>Fungi incertae sedis</taxon>
        <taxon>Mucoromycota</taxon>
        <taxon>Glomeromycotina</taxon>
        <taxon>Glomeromycetes</taxon>
        <taxon>Diversisporales</taxon>
        <taxon>Gigasporaceae</taxon>
        <taxon>Gigaspora</taxon>
    </lineage>
</organism>
<protein>
    <submittedName>
        <fullName evidence="2">3543_t:CDS:1</fullName>
    </submittedName>
</protein>
<keyword evidence="3" id="KW-1185">Reference proteome</keyword>
<proteinExistence type="predicted"/>
<dbReference type="EMBL" id="CAJVQB010001259">
    <property type="protein sequence ID" value="CAG8528074.1"/>
    <property type="molecule type" value="Genomic_DNA"/>
</dbReference>
<reference evidence="2 3" key="1">
    <citation type="submission" date="2021-06" db="EMBL/GenBank/DDBJ databases">
        <authorList>
            <person name="Kallberg Y."/>
            <person name="Tangrot J."/>
            <person name="Rosling A."/>
        </authorList>
    </citation>
    <scope>NUCLEOTIDE SEQUENCE [LARGE SCALE GENOMIC DNA]</scope>
    <source>
        <strain evidence="2 3">120-4 pot B 10/14</strain>
    </source>
</reference>
<evidence type="ECO:0000313" key="3">
    <source>
        <dbReference type="Proteomes" id="UP000789901"/>
    </source>
</evidence>
<feature type="region of interest" description="Disordered" evidence="1">
    <location>
        <begin position="1"/>
        <end position="24"/>
    </location>
</feature>
<accession>A0ABM8W577</accession>